<dbReference type="Gene3D" id="1.20.1280.140">
    <property type="match status" value="1"/>
</dbReference>
<reference evidence="1" key="1">
    <citation type="submission" date="2021-01" db="EMBL/GenBank/DDBJ databases">
        <authorList>
            <consortium name="Aspergillus puulaauensis MK2 genome sequencing consortium"/>
            <person name="Kazuki M."/>
            <person name="Futagami T."/>
        </authorList>
    </citation>
    <scope>NUCLEOTIDE SEQUENCE</scope>
    <source>
        <strain evidence="1">MK2</strain>
    </source>
</reference>
<proteinExistence type="predicted"/>
<protein>
    <recommendedName>
        <fullName evidence="3">Hydrophobic surface binding protein A-domain-containing protein</fullName>
    </recommendedName>
</protein>
<organism evidence="1 2">
    <name type="scientific">Aspergillus puulaauensis</name>
    <dbReference type="NCBI Taxonomy" id="1220207"/>
    <lineage>
        <taxon>Eukaryota</taxon>
        <taxon>Fungi</taxon>
        <taxon>Dikarya</taxon>
        <taxon>Ascomycota</taxon>
        <taxon>Pezizomycotina</taxon>
        <taxon>Eurotiomycetes</taxon>
        <taxon>Eurotiomycetidae</taxon>
        <taxon>Eurotiales</taxon>
        <taxon>Aspergillaceae</taxon>
        <taxon>Aspergillus</taxon>
    </lineage>
</organism>
<evidence type="ECO:0000313" key="1">
    <source>
        <dbReference type="EMBL" id="BCS25183.1"/>
    </source>
</evidence>
<dbReference type="GO" id="GO:0005576">
    <property type="term" value="C:extracellular region"/>
    <property type="evidence" value="ECO:0007669"/>
    <property type="project" value="TreeGrafter"/>
</dbReference>
<evidence type="ECO:0008006" key="3">
    <source>
        <dbReference type="Google" id="ProtNLM"/>
    </source>
</evidence>
<dbReference type="GeneID" id="64975188"/>
<keyword evidence="2" id="KW-1185">Reference proteome</keyword>
<dbReference type="AlphaFoldDB" id="A0A7R7XQL9"/>
<dbReference type="Proteomes" id="UP000654913">
    <property type="component" value="Chromosome 4"/>
</dbReference>
<evidence type="ECO:0000313" key="2">
    <source>
        <dbReference type="Proteomes" id="UP000654913"/>
    </source>
</evidence>
<sequence length="195" mass="20828">MNTISHENTIIYFFNLLYITTVEMRSLAFLSLLALPAVRADYNTVLEDIDNISTLLATLTDDVKAVVPGIPGLPYALQVQVDAVNLDKCIQTGAADANASEPFGGGSLQVGLALINLKPEIESSLKQIGDKNETFGELGVIVLSSLLQLKRDTTAFSDQIVPKLADFEAGIAPGIVEDIERAFDGAIAAYKSNAL</sequence>
<dbReference type="RefSeq" id="XP_041557377.1">
    <property type="nucleotide sequence ID" value="XM_041704832.1"/>
</dbReference>
<dbReference type="KEGG" id="apuu:APUU_41627S"/>
<accession>A0A7R7XQL9</accession>
<dbReference type="Pfam" id="PF12296">
    <property type="entry name" value="HsbA"/>
    <property type="match status" value="1"/>
</dbReference>
<dbReference type="PANTHER" id="PTHR38123:SF4">
    <property type="entry name" value="CELL WALL GALACTOMANNOPROTEIN, PUTATIVE (AFU_ORTHOLOGUE AFUA_4G00870)-RELATED"/>
    <property type="match status" value="1"/>
</dbReference>
<reference evidence="1" key="2">
    <citation type="submission" date="2021-02" db="EMBL/GenBank/DDBJ databases">
        <title>Aspergillus puulaauensis MK2 genome sequence.</title>
        <authorList>
            <person name="Futagami T."/>
            <person name="Mori K."/>
            <person name="Kadooka C."/>
            <person name="Tanaka T."/>
        </authorList>
    </citation>
    <scope>NUCLEOTIDE SEQUENCE</scope>
    <source>
        <strain evidence="1">MK2</strain>
    </source>
</reference>
<dbReference type="PANTHER" id="PTHR38123">
    <property type="entry name" value="CELL WALL SERINE-THREONINE-RICH GALACTOMANNOPROTEIN MP1 (AFU_ORTHOLOGUE AFUA_4G03240)"/>
    <property type="match status" value="1"/>
</dbReference>
<dbReference type="InterPro" id="IPR021054">
    <property type="entry name" value="Cell_wall_mannoprotein_1"/>
</dbReference>
<dbReference type="EMBL" id="AP024446">
    <property type="protein sequence ID" value="BCS25183.1"/>
    <property type="molecule type" value="Genomic_DNA"/>
</dbReference>
<gene>
    <name evidence="1" type="ORF">APUU_41627S</name>
</gene>
<dbReference type="OrthoDB" id="3485059at2759"/>
<name>A0A7R7XQL9_9EURO</name>